<reference evidence="6" key="1">
    <citation type="journal article" date="2006" name="Science">
        <title>Ancient noncoding elements conserved in the human genome.</title>
        <authorList>
            <person name="Venkatesh B."/>
            <person name="Kirkness E.F."/>
            <person name="Loh Y.H."/>
            <person name="Halpern A.L."/>
            <person name="Lee A.P."/>
            <person name="Johnson J."/>
            <person name="Dandona N."/>
            <person name="Viswanathan L.D."/>
            <person name="Tay A."/>
            <person name="Venter J.C."/>
            <person name="Strausberg R.L."/>
            <person name="Brenner S."/>
        </authorList>
    </citation>
    <scope>NUCLEOTIDE SEQUENCE [LARGE SCALE GENOMIC DNA]</scope>
</reference>
<dbReference type="InterPro" id="IPR049258">
    <property type="entry name" value="ODAD1_CC"/>
</dbReference>
<dbReference type="Ensembl" id="ENSCMIT00000043129.1">
    <property type="protein sequence ID" value="ENSCMIP00000042510.1"/>
    <property type="gene ID" value="ENSCMIG00000017676.1"/>
</dbReference>
<proteinExistence type="predicted"/>
<dbReference type="AlphaFoldDB" id="A0A4W3KBN8"/>
<reference evidence="5" key="5">
    <citation type="submission" date="2025-09" db="UniProtKB">
        <authorList>
            <consortium name="Ensembl"/>
        </authorList>
    </citation>
    <scope>IDENTIFICATION</scope>
</reference>
<evidence type="ECO:0000256" key="2">
    <source>
        <dbReference type="SAM" id="Coils"/>
    </source>
</evidence>
<protein>
    <recommendedName>
        <fullName evidence="4">ODAD1 central coiled coil region domain-containing protein</fullName>
    </recommendedName>
</protein>
<accession>A0A4W3KBN8</accession>
<dbReference type="PANTHER" id="PTHR21694:SF18">
    <property type="entry name" value="COILED-COIL DOMAIN-CONTAINING PROTEIN 63"/>
    <property type="match status" value="1"/>
</dbReference>
<reference evidence="5" key="4">
    <citation type="submission" date="2025-08" db="UniProtKB">
        <authorList>
            <consortium name="Ensembl"/>
        </authorList>
    </citation>
    <scope>IDENTIFICATION</scope>
</reference>
<evidence type="ECO:0000256" key="3">
    <source>
        <dbReference type="SAM" id="MobiDB-lite"/>
    </source>
</evidence>
<dbReference type="GeneTree" id="ENSGT00990000208599"/>
<evidence type="ECO:0000313" key="5">
    <source>
        <dbReference type="Ensembl" id="ENSCMIP00000042510.1"/>
    </source>
</evidence>
<dbReference type="PANTHER" id="PTHR21694">
    <property type="entry name" value="COILED-COIL DOMAIN-CONTAINING PROTEIN 63"/>
    <property type="match status" value="1"/>
</dbReference>
<dbReference type="Pfam" id="PF21773">
    <property type="entry name" value="ODAD1_CC"/>
    <property type="match status" value="1"/>
</dbReference>
<dbReference type="GO" id="GO:0036158">
    <property type="term" value="P:outer dynein arm assembly"/>
    <property type="evidence" value="ECO:0007669"/>
    <property type="project" value="TreeGrafter"/>
</dbReference>
<sequence>MVKPKKGTELRGSQKTRSPARSSAAKQDGSKQVTSGNEGENELAALQLKKRNLQGDRRAYEKETQEEIRRQRGLIAQLESERDEILTCLKRASSRISQTKENKVSGKLKSLLDKADNIDKEIEKEKQKQSEIEIKIKEMEKKIAEERKSDTPIDDPTTNIKRLTDHVAQMNSKFSRLLIINSNLRNDIEVMFCERAKFHLLHRRLQKELEETRRESETVMDDANEAYQSREEAQARIARAWEQQENDTEQYNVELKEMKRELDHVGSLSTFLVQKTKERESDKQLLKSIKKKEAMERERKIEHKVLMNKYEEAMQKINDIIETSAKKNNFNRQTGRNRIDIRLEGTNEDEKKLTWELGM</sequence>
<feature type="compositionally biased region" description="Polar residues" evidence="3">
    <location>
        <begin position="11"/>
        <end position="38"/>
    </location>
</feature>
<evidence type="ECO:0000259" key="4">
    <source>
        <dbReference type="Pfam" id="PF21773"/>
    </source>
</evidence>
<feature type="domain" description="ODAD1 central coiled coil region" evidence="4">
    <location>
        <begin position="159"/>
        <end position="324"/>
    </location>
</feature>
<reference evidence="6" key="2">
    <citation type="journal article" date="2007" name="PLoS Biol.">
        <title>Survey sequencing and comparative analysis of the elephant shark (Callorhinchus milii) genome.</title>
        <authorList>
            <person name="Venkatesh B."/>
            <person name="Kirkness E.F."/>
            <person name="Loh Y.H."/>
            <person name="Halpern A.L."/>
            <person name="Lee A.P."/>
            <person name="Johnson J."/>
            <person name="Dandona N."/>
            <person name="Viswanathan L.D."/>
            <person name="Tay A."/>
            <person name="Venter J.C."/>
            <person name="Strausberg R.L."/>
            <person name="Brenner S."/>
        </authorList>
    </citation>
    <scope>NUCLEOTIDE SEQUENCE [LARGE SCALE GENOMIC DNA]</scope>
</reference>
<dbReference type="STRING" id="7868.ENSCMIP00000042510"/>
<organism evidence="5 6">
    <name type="scientific">Callorhinchus milii</name>
    <name type="common">Ghost shark</name>
    <dbReference type="NCBI Taxonomy" id="7868"/>
    <lineage>
        <taxon>Eukaryota</taxon>
        <taxon>Metazoa</taxon>
        <taxon>Chordata</taxon>
        <taxon>Craniata</taxon>
        <taxon>Vertebrata</taxon>
        <taxon>Chondrichthyes</taxon>
        <taxon>Holocephali</taxon>
        <taxon>Chimaeriformes</taxon>
        <taxon>Callorhinchidae</taxon>
        <taxon>Callorhinchus</taxon>
    </lineage>
</organism>
<dbReference type="GO" id="GO:0003341">
    <property type="term" value="P:cilium movement"/>
    <property type="evidence" value="ECO:0007669"/>
    <property type="project" value="TreeGrafter"/>
</dbReference>
<keyword evidence="1 2" id="KW-0175">Coiled coil</keyword>
<feature type="coiled-coil region" evidence="2">
    <location>
        <begin position="108"/>
        <end position="149"/>
    </location>
</feature>
<dbReference type="InParanoid" id="A0A4W3KBN8"/>
<evidence type="ECO:0000313" key="6">
    <source>
        <dbReference type="Proteomes" id="UP000314986"/>
    </source>
</evidence>
<dbReference type="GO" id="GO:0005930">
    <property type="term" value="C:axoneme"/>
    <property type="evidence" value="ECO:0007669"/>
    <property type="project" value="TreeGrafter"/>
</dbReference>
<name>A0A4W3KBN8_CALMI</name>
<dbReference type="InterPro" id="IPR051876">
    <property type="entry name" value="ODA-DC/CCD"/>
</dbReference>
<keyword evidence="6" id="KW-1185">Reference proteome</keyword>
<dbReference type="Proteomes" id="UP000314986">
    <property type="component" value="Unassembled WGS sequence"/>
</dbReference>
<evidence type="ECO:0000256" key="1">
    <source>
        <dbReference type="ARBA" id="ARBA00023054"/>
    </source>
</evidence>
<reference evidence="6" key="3">
    <citation type="journal article" date="2014" name="Nature">
        <title>Elephant shark genome provides unique insights into gnathostome evolution.</title>
        <authorList>
            <consortium name="International Elephant Shark Genome Sequencing Consortium"/>
            <person name="Venkatesh B."/>
            <person name="Lee A.P."/>
            <person name="Ravi V."/>
            <person name="Maurya A.K."/>
            <person name="Lian M.M."/>
            <person name="Swann J.B."/>
            <person name="Ohta Y."/>
            <person name="Flajnik M.F."/>
            <person name="Sutoh Y."/>
            <person name="Kasahara M."/>
            <person name="Hoon S."/>
            <person name="Gangu V."/>
            <person name="Roy S.W."/>
            <person name="Irimia M."/>
            <person name="Korzh V."/>
            <person name="Kondrychyn I."/>
            <person name="Lim Z.W."/>
            <person name="Tay B.H."/>
            <person name="Tohari S."/>
            <person name="Kong K.W."/>
            <person name="Ho S."/>
            <person name="Lorente-Galdos B."/>
            <person name="Quilez J."/>
            <person name="Marques-Bonet T."/>
            <person name="Raney B.J."/>
            <person name="Ingham P.W."/>
            <person name="Tay A."/>
            <person name="Hillier L.W."/>
            <person name="Minx P."/>
            <person name="Boehm T."/>
            <person name="Wilson R.K."/>
            <person name="Brenner S."/>
            <person name="Warren W.C."/>
        </authorList>
    </citation>
    <scope>NUCLEOTIDE SEQUENCE [LARGE SCALE GENOMIC DNA]</scope>
</reference>
<dbReference type="OMA" id="FAHIEHI"/>
<feature type="coiled-coil region" evidence="2">
    <location>
        <begin position="195"/>
        <end position="261"/>
    </location>
</feature>
<feature type="region of interest" description="Disordered" evidence="3">
    <location>
        <begin position="1"/>
        <end position="50"/>
    </location>
</feature>